<evidence type="ECO:0000256" key="4">
    <source>
        <dbReference type="ARBA" id="ARBA00022723"/>
    </source>
</evidence>
<evidence type="ECO:0000256" key="7">
    <source>
        <dbReference type="ARBA" id="ARBA00038093"/>
    </source>
</evidence>
<dbReference type="InterPro" id="IPR050556">
    <property type="entry name" value="Type_II_TA_system_RNase"/>
</dbReference>
<accession>A0A2T0UI72</accession>
<keyword evidence="5 8" id="KW-0378">Hydrolase</keyword>
<name>A0A2T0UI72_9ACTN</name>
<dbReference type="InterPro" id="IPR022907">
    <property type="entry name" value="VapC_family"/>
</dbReference>
<dbReference type="SUPFAM" id="SSF88723">
    <property type="entry name" value="PIN domain-like"/>
    <property type="match status" value="1"/>
</dbReference>
<dbReference type="CDD" id="cd09871">
    <property type="entry name" value="PIN_MtVapC28-VapC30-like"/>
    <property type="match status" value="1"/>
</dbReference>
<dbReference type="GO" id="GO:0000287">
    <property type="term" value="F:magnesium ion binding"/>
    <property type="evidence" value="ECO:0007669"/>
    <property type="project" value="UniProtKB-UniRule"/>
</dbReference>
<dbReference type="Pfam" id="PF01850">
    <property type="entry name" value="PIN"/>
    <property type="match status" value="1"/>
</dbReference>
<dbReference type="EC" id="3.1.-.-" evidence="8"/>
<dbReference type="InterPro" id="IPR002716">
    <property type="entry name" value="PIN_dom"/>
</dbReference>
<keyword evidence="6 8" id="KW-0460">Magnesium</keyword>
<keyword evidence="4 8" id="KW-0479">Metal-binding</keyword>
<evidence type="ECO:0000313" key="11">
    <source>
        <dbReference type="Proteomes" id="UP000238176"/>
    </source>
</evidence>
<dbReference type="InterPro" id="IPR029060">
    <property type="entry name" value="PIN-like_dom_sf"/>
</dbReference>
<sequence>MTEADFLVVDASAAVAILSGEPGADWLAEALKKTTAAVMPAATYLELSMVLESRFGPRETGIAARFVRDAEIDIVDVTAKSAERALESWRRFGKGRHPAKLNFGDCIVYGIAAELGWPILCVGDDFVRTDIEVMRPPENTETI</sequence>
<feature type="domain" description="PIN" evidence="9">
    <location>
        <begin position="8"/>
        <end position="130"/>
    </location>
</feature>
<protein>
    <recommendedName>
        <fullName evidence="8">Ribonuclease VapC</fullName>
        <shortName evidence="8">RNase VapC</shortName>
        <ecNumber evidence="8">3.1.-.-</ecNumber>
    </recommendedName>
    <alternativeName>
        <fullName evidence="8">Toxin VapC</fullName>
    </alternativeName>
</protein>
<evidence type="ECO:0000256" key="8">
    <source>
        <dbReference type="HAMAP-Rule" id="MF_00265"/>
    </source>
</evidence>
<comment type="cofactor">
    <cofactor evidence="1 8">
        <name>Mg(2+)</name>
        <dbReference type="ChEBI" id="CHEBI:18420"/>
    </cofactor>
</comment>
<dbReference type="Proteomes" id="UP000238176">
    <property type="component" value="Unassembled WGS sequence"/>
</dbReference>
<dbReference type="PANTHER" id="PTHR33653">
    <property type="entry name" value="RIBONUCLEASE VAPC2"/>
    <property type="match status" value="1"/>
</dbReference>
<evidence type="ECO:0000313" key="10">
    <source>
        <dbReference type="EMBL" id="PRY57630.1"/>
    </source>
</evidence>
<dbReference type="GO" id="GO:0016787">
    <property type="term" value="F:hydrolase activity"/>
    <property type="evidence" value="ECO:0007669"/>
    <property type="project" value="UniProtKB-KW"/>
</dbReference>
<comment type="function">
    <text evidence="8">Toxic component of a toxin-antitoxin (TA) system. An RNase.</text>
</comment>
<keyword evidence="11" id="KW-1185">Reference proteome</keyword>
<dbReference type="GO" id="GO:0004540">
    <property type="term" value="F:RNA nuclease activity"/>
    <property type="evidence" value="ECO:0007669"/>
    <property type="project" value="InterPro"/>
</dbReference>
<feature type="binding site" evidence="8">
    <location>
        <position position="10"/>
    </location>
    <ligand>
        <name>Mg(2+)</name>
        <dbReference type="ChEBI" id="CHEBI:18420"/>
    </ligand>
</feature>
<proteinExistence type="inferred from homology"/>
<evidence type="ECO:0000256" key="5">
    <source>
        <dbReference type="ARBA" id="ARBA00022801"/>
    </source>
</evidence>
<evidence type="ECO:0000259" key="9">
    <source>
        <dbReference type="Pfam" id="PF01850"/>
    </source>
</evidence>
<dbReference type="PANTHER" id="PTHR33653:SF1">
    <property type="entry name" value="RIBONUCLEASE VAPC2"/>
    <property type="match status" value="1"/>
</dbReference>
<feature type="binding site" evidence="8">
    <location>
        <position position="105"/>
    </location>
    <ligand>
        <name>Mg(2+)</name>
        <dbReference type="ChEBI" id="CHEBI:18420"/>
    </ligand>
</feature>
<keyword evidence="3 8" id="KW-0540">Nuclease</keyword>
<dbReference type="HAMAP" id="MF_00265">
    <property type="entry name" value="VapC_Nob1"/>
    <property type="match status" value="1"/>
</dbReference>
<gene>
    <name evidence="8" type="primary">vapC</name>
    <name evidence="10" type="ORF">B0I28_10650</name>
</gene>
<keyword evidence="8" id="KW-0800">Toxin</keyword>
<evidence type="ECO:0000256" key="6">
    <source>
        <dbReference type="ARBA" id="ARBA00022842"/>
    </source>
</evidence>
<keyword evidence="2 8" id="KW-1277">Toxin-antitoxin system</keyword>
<dbReference type="GO" id="GO:0090729">
    <property type="term" value="F:toxin activity"/>
    <property type="evidence" value="ECO:0007669"/>
    <property type="project" value="UniProtKB-KW"/>
</dbReference>
<reference evidence="10 11" key="1">
    <citation type="submission" date="2018-03" db="EMBL/GenBank/DDBJ databases">
        <title>Genomic Encyclopedia of Type Strains, Phase III (KMG-III): the genomes of soil and plant-associated and newly described type strains.</title>
        <authorList>
            <person name="Whitman W."/>
        </authorList>
    </citation>
    <scope>NUCLEOTIDE SEQUENCE [LARGE SCALE GENOMIC DNA]</scope>
    <source>
        <strain evidence="10 11">CGMCC 4.7067</strain>
    </source>
</reference>
<evidence type="ECO:0000256" key="2">
    <source>
        <dbReference type="ARBA" id="ARBA00022649"/>
    </source>
</evidence>
<evidence type="ECO:0000256" key="3">
    <source>
        <dbReference type="ARBA" id="ARBA00022722"/>
    </source>
</evidence>
<dbReference type="Gene3D" id="3.40.50.1010">
    <property type="entry name" value="5'-nuclease"/>
    <property type="match status" value="1"/>
</dbReference>
<evidence type="ECO:0000256" key="1">
    <source>
        <dbReference type="ARBA" id="ARBA00001946"/>
    </source>
</evidence>
<dbReference type="AlphaFoldDB" id="A0A2T0UI72"/>
<dbReference type="RefSeq" id="WP_181245813.1">
    <property type="nucleotide sequence ID" value="NZ_PVTJ01000006.1"/>
</dbReference>
<dbReference type="EMBL" id="PVTJ01000006">
    <property type="protein sequence ID" value="PRY57630.1"/>
    <property type="molecule type" value="Genomic_DNA"/>
</dbReference>
<comment type="caution">
    <text evidence="10">The sequence shown here is derived from an EMBL/GenBank/DDBJ whole genome shotgun (WGS) entry which is preliminary data.</text>
</comment>
<organism evidence="10 11">
    <name type="scientific">Glycomyces artemisiae</name>
    <dbReference type="NCBI Taxonomy" id="1076443"/>
    <lineage>
        <taxon>Bacteria</taxon>
        <taxon>Bacillati</taxon>
        <taxon>Actinomycetota</taxon>
        <taxon>Actinomycetes</taxon>
        <taxon>Glycomycetales</taxon>
        <taxon>Glycomycetaceae</taxon>
        <taxon>Glycomyces</taxon>
    </lineage>
</organism>
<comment type="similarity">
    <text evidence="7 8">Belongs to the PINc/VapC protein family.</text>
</comment>